<accession>A0A8F2VWW4</accession>
<keyword evidence="1" id="KW-0732">Signal</keyword>
<evidence type="ECO:0000313" key="2">
    <source>
        <dbReference type="EMBL" id="QWW21160.1"/>
    </source>
</evidence>
<protein>
    <submittedName>
        <fullName evidence="2">ATP synthase F0 subunit 8</fullName>
    </submittedName>
</protein>
<feature type="chain" id="PRO_5034524162" evidence="1">
    <location>
        <begin position="31"/>
        <end position="66"/>
    </location>
</feature>
<name>A0A8F2VWW4_9EUPU</name>
<evidence type="ECO:0000256" key="1">
    <source>
        <dbReference type="SAM" id="SignalP"/>
    </source>
</evidence>
<proteinExistence type="predicted"/>
<feature type="signal peptide" evidence="1">
    <location>
        <begin position="1"/>
        <end position="30"/>
    </location>
</feature>
<organism evidence="2">
    <name type="scientific">Arion ater ater</name>
    <dbReference type="NCBI Taxonomy" id="2751868"/>
    <lineage>
        <taxon>Eukaryota</taxon>
        <taxon>Metazoa</taxon>
        <taxon>Spiralia</taxon>
        <taxon>Lophotrochozoa</taxon>
        <taxon>Mollusca</taxon>
        <taxon>Gastropoda</taxon>
        <taxon>Heterobranchia</taxon>
        <taxon>Euthyneura</taxon>
        <taxon>Panpulmonata</taxon>
        <taxon>Eupulmonata</taxon>
        <taxon>Stylommatophora</taxon>
        <taxon>Helicina</taxon>
        <taxon>Arionoidea</taxon>
        <taxon>Arionidae</taxon>
        <taxon>Arion</taxon>
    </lineage>
</organism>
<keyword evidence="2" id="KW-0496">Mitochondrion</keyword>
<geneLocation type="mitochondrion" evidence="2"/>
<gene>
    <name evidence="2" type="primary">atp8</name>
</gene>
<dbReference type="AlphaFoldDB" id="A0A8F2VWW4"/>
<dbReference type="EMBL" id="MW927710">
    <property type="protein sequence ID" value="QWW21160.1"/>
    <property type="molecule type" value="Genomic_DNA"/>
</dbReference>
<reference evidence="2" key="1">
    <citation type="submission" date="2021-04" db="EMBL/GenBank/DDBJ databases">
        <authorList>
            <person name="Wu X."/>
        </authorList>
    </citation>
    <scope>NUCLEOTIDE SEQUENCE</scope>
</reference>
<sequence>MPQLSPSPVLLMFSLTVMLLFVSCISFATTYKMAPTPKGTSKTTNSNITFKCLGGSWKCLNFKRLL</sequence>